<reference evidence="2" key="1">
    <citation type="submission" date="2022-11" db="EMBL/GenBank/DDBJ databases">
        <title>Centuries of genome instability and evolution in soft-shell clam transmissible cancer (bioRxiv).</title>
        <authorList>
            <person name="Hart S.F.M."/>
            <person name="Yonemitsu M.A."/>
            <person name="Giersch R.M."/>
            <person name="Beal B.F."/>
            <person name="Arriagada G."/>
            <person name="Davis B.W."/>
            <person name="Ostrander E.A."/>
            <person name="Goff S.P."/>
            <person name="Metzger M.J."/>
        </authorList>
    </citation>
    <scope>NUCLEOTIDE SEQUENCE</scope>
    <source>
        <strain evidence="2">MELC-2E11</strain>
        <tissue evidence="2">Siphon/mantle</tissue>
    </source>
</reference>
<feature type="transmembrane region" description="Helical" evidence="1">
    <location>
        <begin position="105"/>
        <end position="126"/>
    </location>
</feature>
<accession>A0ABY7DYD9</accession>
<feature type="transmembrane region" description="Helical" evidence="1">
    <location>
        <begin position="138"/>
        <end position="165"/>
    </location>
</feature>
<feature type="transmembrane region" description="Helical" evidence="1">
    <location>
        <begin position="27"/>
        <end position="47"/>
    </location>
</feature>
<proteinExistence type="predicted"/>
<keyword evidence="1" id="KW-1133">Transmembrane helix</keyword>
<organism evidence="2 3">
    <name type="scientific">Mya arenaria</name>
    <name type="common">Soft-shell clam</name>
    <dbReference type="NCBI Taxonomy" id="6604"/>
    <lineage>
        <taxon>Eukaryota</taxon>
        <taxon>Metazoa</taxon>
        <taxon>Spiralia</taxon>
        <taxon>Lophotrochozoa</taxon>
        <taxon>Mollusca</taxon>
        <taxon>Bivalvia</taxon>
        <taxon>Autobranchia</taxon>
        <taxon>Heteroconchia</taxon>
        <taxon>Euheterodonta</taxon>
        <taxon>Imparidentia</taxon>
        <taxon>Neoheterodontei</taxon>
        <taxon>Myida</taxon>
        <taxon>Myoidea</taxon>
        <taxon>Myidae</taxon>
        <taxon>Mya</taxon>
    </lineage>
</organism>
<name>A0ABY7DYD9_MYAAR</name>
<evidence type="ECO:0000313" key="3">
    <source>
        <dbReference type="Proteomes" id="UP001164746"/>
    </source>
</evidence>
<feature type="transmembrane region" description="Helical" evidence="1">
    <location>
        <begin position="185"/>
        <end position="206"/>
    </location>
</feature>
<keyword evidence="1" id="KW-0812">Transmembrane</keyword>
<evidence type="ECO:0000256" key="1">
    <source>
        <dbReference type="SAM" id="Phobius"/>
    </source>
</evidence>
<dbReference type="Gene3D" id="1.20.140.150">
    <property type="match status" value="1"/>
</dbReference>
<keyword evidence="3" id="KW-1185">Reference proteome</keyword>
<gene>
    <name evidence="2" type="ORF">MAR_008186</name>
</gene>
<evidence type="ECO:0000313" key="2">
    <source>
        <dbReference type="EMBL" id="WAR01628.1"/>
    </source>
</evidence>
<protein>
    <submittedName>
        <fullName evidence="2">Uncharacterized protein</fullName>
    </submittedName>
</protein>
<dbReference type="EMBL" id="CP111015">
    <property type="protein sequence ID" value="WAR01628.1"/>
    <property type="molecule type" value="Genomic_DNA"/>
</dbReference>
<keyword evidence="1" id="KW-0472">Membrane</keyword>
<dbReference type="Proteomes" id="UP001164746">
    <property type="component" value="Chromosome 4"/>
</dbReference>
<sequence>MPGKNNRYNDLMENESTTEEGNTTFKYAGFLPIPAVLSLILFLVGFVTPGWACVEILGQYVGSGLWYSYVCGARSDCEIKWFPSQQVKSKDLADALENYMVKYRVMASLALVFQIFATISALLAIIPKTNLKQYLFTFICICNFCLFLSAIFSLVTSGMYAHQLIKSMIVVKKYEHILGKTPYTFPYSLFVFGIGGIISALTMFFIMGTVFIKRLTVNGPIGSTFQMS</sequence>